<accession>A0AAV4MDG0</accession>
<organism evidence="2 3">
    <name type="scientific">Caerostris extrusa</name>
    <name type="common">Bark spider</name>
    <name type="synonym">Caerostris bankana</name>
    <dbReference type="NCBI Taxonomy" id="172846"/>
    <lineage>
        <taxon>Eukaryota</taxon>
        <taxon>Metazoa</taxon>
        <taxon>Ecdysozoa</taxon>
        <taxon>Arthropoda</taxon>
        <taxon>Chelicerata</taxon>
        <taxon>Arachnida</taxon>
        <taxon>Araneae</taxon>
        <taxon>Araneomorphae</taxon>
        <taxon>Entelegynae</taxon>
        <taxon>Araneoidea</taxon>
        <taxon>Araneidae</taxon>
        <taxon>Caerostris</taxon>
    </lineage>
</organism>
<evidence type="ECO:0000313" key="3">
    <source>
        <dbReference type="Proteomes" id="UP001054945"/>
    </source>
</evidence>
<sequence>MGRTPMTPITPPNLCKTPSFGRRFQHSSTSVDPFLAPIPQWRLMLSPPGITPSPHRKLREDEALSQRKKKKKIMPNRWFTGHYDNPAMGAAPLENYHANKHSNQHCQKLPIKPKVGKKYSNNLDNTALKWGRNHSHYFFLWLKMPPLVGIQILRALSPFNVMQGYNCHHRAHT</sequence>
<keyword evidence="3" id="KW-1185">Reference proteome</keyword>
<dbReference type="AlphaFoldDB" id="A0AAV4MDG0"/>
<evidence type="ECO:0000256" key="1">
    <source>
        <dbReference type="SAM" id="MobiDB-lite"/>
    </source>
</evidence>
<proteinExistence type="predicted"/>
<dbReference type="EMBL" id="BPLR01019584">
    <property type="protein sequence ID" value="GIX69446.1"/>
    <property type="molecule type" value="Genomic_DNA"/>
</dbReference>
<dbReference type="Proteomes" id="UP001054945">
    <property type="component" value="Unassembled WGS sequence"/>
</dbReference>
<name>A0AAV4MDG0_CAEEX</name>
<protein>
    <submittedName>
        <fullName evidence="2">Uncharacterized protein</fullName>
    </submittedName>
</protein>
<gene>
    <name evidence="2" type="ORF">CEXT_313171</name>
</gene>
<feature type="region of interest" description="Disordered" evidence="1">
    <location>
        <begin position="49"/>
        <end position="70"/>
    </location>
</feature>
<comment type="caution">
    <text evidence="2">The sequence shown here is derived from an EMBL/GenBank/DDBJ whole genome shotgun (WGS) entry which is preliminary data.</text>
</comment>
<evidence type="ECO:0000313" key="2">
    <source>
        <dbReference type="EMBL" id="GIX69446.1"/>
    </source>
</evidence>
<reference evidence="2 3" key="1">
    <citation type="submission" date="2021-06" db="EMBL/GenBank/DDBJ databases">
        <title>Caerostris extrusa draft genome.</title>
        <authorList>
            <person name="Kono N."/>
            <person name="Arakawa K."/>
        </authorList>
    </citation>
    <scope>NUCLEOTIDE SEQUENCE [LARGE SCALE GENOMIC DNA]</scope>
</reference>